<dbReference type="InterPro" id="IPR008993">
    <property type="entry name" value="TIMP-like_OB-fold"/>
</dbReference>
<dbReference type="Proteomes" id="UP000831785">
    <property type="component" value="Chromosome"/>
</dbReference>
<dbReference type="SUPFAM" id="SSF50242">
    <property type="entry name" value="TIMP-like"/>
    <property type="match status" value="1"/>
</dbReference>
<sequence length="103" mass="11621">MIFAGRLVRVIHPADQPATTVYQFVVTRTWRGARPDTITLLTDPGNCGLGMSVGLEPGKSYLLFTDPKQGLSSCHRMSSTNLPTKTQKLDKLFRRRRFQQLQT</sequence>
<proteinExistence type="predicted"/>
<name>A0ABY4F2T5_9BACT</name>
<evidence type="ECO:0000313" key="2">
    <source>
        <dbReference type="Proteomes" id="UP000831785"/>
    </source>
</evidence>
<organism evidence="1 2">
    <name type="scientific">Hymenobacter cellulosivorans</name>
    <dbReference type="NCBI Taxonomy" id="2932249"/>
    <lineage>
        <taxon>Bacteria</taxon>
        <taxon>Pseudomonadati</taxon>
        <taxon>Bacteroidota</taxon>
        <taxon>Cytophagia</taxon>
        <taxon>Cytophagales</taxon>
        <taxon>Hymenobacteraceae</taxon>
        <taxon>Hymenobacter</taxon>
    </lineage>
</organism>
<protein>
    <submittedName>
        <fullName evidence="1">Uncharacterized protein</fullName>
    </submittedName>
</protein>
<evidence type="ECO:0000313" key="1">
    <source>
        <dbReference type="EMBL" id="UOQ50980.1"/>
    </source>
</evidence>
<dbReference type="EMBL" id="CP095049">
    <property type="protein sequence ID" value="UOQ50980.1"/>
    <property type="molecule type" value="Genomic_DNA"/>
</dbReference>
<reference evidence="1 2" key="1">
    <citation type="submission" date="2022-04" db="EMBL/GenBank/DDBJ databases">
        <title>Hymenobacter sp. isolated from the air.</title>
        <authorList>
            <person name="Won M."/>
            <person name="Lee C.-M."/>
            <person name="Woen H.-Y."/>
            <person name="Kwon S.-W."/>
        </authorList>
    </citation>
    <scope>NUCLEOTIDE SEQUENCE [LARGE SCALE GENOMIC DNA]</scope>
    <source>
        <strain evidence="2">5116 S-27</strain>
    </source>
</reference>
<keyword evidence="2" id="KW-1185">Reference proteome</keyword>
<accession>A0ABY4F2T5</accession>
<dbReference type="RefSeq" id="WP_244714070.1">
    <property type="nucleotide sequence ID" value="NZ_CP095049.1"/>
</dbReference>
<gene>
    <name evidence="1" type="ORF">MUN80_14565</name>
</gene>